<proteinExistence type="predicted"/>
<feature type="transmembrane region" description="Helical" evidence="1">
    <location>
        <begin position="21"/>
        <end position="46"/>
    </location>
</feature>
<dbReference type="AlphaFoldDB" id="A0A6C0DSX7"/>
<name>A0A6C0DSX7_9ZZZZ</name>
<protein>
    <submittedName>
        <fullName evidence="2">Uncharacterized protein</fullName>
    </submittedName>
</protein>
<accession>A0A6C0DSX7</accession>
<organism evidence="2">
    <name type="scientific">viral metagenome</name>
    <dbReference type="NCBI Taxonomy" id="1070528"/>
    <lineage>
        <taxon>unclassified sequences</taxon>
        <taxon>metagenomes</taxon>
        <taxon>organismal metagenomes</taxon>
    </lineage>
</organism>
<sequence>MDCQQLLNKLDSPPRWAANWCYFYLLSAALLGLSSFFTLIMLIFAFGKLKKGQTGLLVAYSMALVFQAVGAMVMFWMCRSSLNREK</sequence>
<evidence type="ECO:0000256" key="1">
    <source>
        <dbReference type="SAM" id="Phobius"/>
    </source>
</evidence>
<keyword evidence="1" id="KW-0472">Membrane</keyword>
<evidence type="ECO:0000313" key="2">
    <source>
        <dbReference type="EMBL" id="QHT19303.1"/>
    </source>
</evidence>
<reference evidence="2" key="1">
    <citation type="journal article" date="2020" name="Nature">
        <title>Giant virus diversity and host interactions through global metagenomics.</title>
        <authorList>
            <person name="Schulz F."/>
            <person name="Roux S."/>
            <person name="Paez-Espino D."/>
            <person name="Jungbluth S."/>
            <person name="Walsh D.A."/>
            <person name="Denef V.J."/>
            <person name="McMahon K.D."/>
            <person name="Konstantinidis K.T."/>
            <person name="Eloe-Fadrosh E.A."/>
            <person name="Kyrpides N.C."/>
            <person name="Woyke T."/>
        </authorList>
    </citation>
    <scope>NUCLEOTIDE SEQUENCE</scope>
    <source>
        <strain evidence="2">GVMAG-M-3300023174-57</strain>
    </source>
</reference>
<keyword evidence="1" id="KW-1133">Transmembrane helix</keyword>
<dbReference type="EMBL" id="MN739664">
    <property type="protein sequence ID" value="QHT19303.1"/>
    <property type="molecule type" value="Genomic_DNA"/>
</dbReference>
<keyword evidence="1" id="KW-0812">Transmembrane</keyword>
<feature type="transmembrane region" description="Helical" evidence="1">
    <location>
        <begin position="58"/>
        <end position="78"/>
    </location>
</feature>